<dbReference type="InterPro" id="IPR045864">
    <property type="entry name" value="aa-tRNA-synth_II/BPL/LPL"/>
</dbReference>
<gene>
    <name evidence="6" type="ORF">BS47DRAFT_1392850</name>
</gene>
<dbReference type="InterPro" id="IPR002314">
    <property type="entry name" value="aa-tRNA-synt_IIb"/>
</dbReference>
<dbReference type="Gene3D" id="3.30.930.10">
    <property type="entry name" value="Bira Bifunctional Protein, Domain 2"/>
    <property type="match status" value="1"/>
</dbReference>
<dbReference type="PROSITE" id="PS50862">
    <property type="entry name" value="AA_TRNA_LIGASE_II"/>
    <property type="match status" value="1"/>
</dbReference>
<dbReference type="PANTHER" id="PTHR10745">
    <property type="entry name" value="GLYCYL-TRNA SYNTHETASE/DNA POLYMERASE SUBUNIT GAMMA-2"/>
    <property type="match status" value="1"/>
</dbReference>
<dbReference type="PRINTS" id="PR01043">
    <property type="entry name" value="TRNASYNTHGLY"/>
</dbReference>
<evidence type="ECO:0000256" key="4">
    <source>
        <dbReference type="ARBA" id="ARBA00023146"/>
    </source>
</evidence>
<accession>A0A9P6DXJ5</accession>
<dbReference type="OrthoDB" id="10267474at2759"/>
<evidence type="ECO:0000256" key="3">
    <source>
        <dbReference type="ARBA" id="ARBA00022840"/>
    </source>
</evidence>
<keyword evidence="3" id="KW-0067">ATP-binding</keyword>
<evidence type="ECO:0000256" key="1">
    <source>
        <dbReference type="ARBA" id="ARBA00022598"/>
    </source>
</evidence>
<dbReference type="InterPro" id="IPR036621">
    <property type="entry name" value="Anticodon-bd_dom_sf"/>
</dbReference>
<dbReference type="PANTHER" id="PTHR10745:SF0">
    <property type="entry name" value="GLYCINE--TRNA LIGASE"/>
    <property type="match status" value="1"/>
</dbReference>
<dbReference type="AlphaFoldDB" id="A0A9P6DXJ5"/>
<evidence type="ECO:0000259" key="5">
    <source>
        <dbReference type="PROSITE" id="PS50862"/>
    </source>
</evidence>
<dbReference type="GO" id="GO:0005524">
    <property type="term" value="F:ATP binding"/>
    <property type="evidence" value="ECO:0007669"/>
    <property type="project" value="UniProtKB-KW"/>
</dbReference>
<keyword evidence="4" id="KW-0030">Aminoacyl-tRNA synthetase</keyword>
<dbReference type="InterPro" id="IPR027031">
    <property type="entry name" value="Gly-tRNA_synthase/POLG2"/>
</dbReference>
<dbReference type="InterPro" id="IPR006195">
    <property type="entry name" value="aa-tRNA-synth_II"/>
</dbReference>
<feature type="domain" description="Aminoacyl-transfer RNA synthetases class-II family profile" evidence="5">
    <location>
        <begin position="16"/>
        <end position="519"/>
    </location>
</feature>
<dbReference type="Gene3D" id="3.40.50.800">
    <property type="entry name" value="Anticodon-binding domain"/>
    <property type="match status" value="1"/>
</dbReference>
<dbReference type="GO" id="GO:0005739">
    <property type="term" value="C:mitochondrion"/>
    <property type="evidence" value="ECO:0007669"/>
    <property type="project" value="TreeGrafter"/>
</dbReference>
<dbReference type="SUPFAM" id="SSF55681">
    <property type="entry name" value="Class II aaRS and biotin synthetases"/>
    <property type="match status" value="1"/>
</dbReference>
<dbReference type="EMBL" id="MU128966">
    <property type="protein sequence ID" value="KAF9513955.1"/>
    <property type="molecule type" value="Genomic_DNA"/>
</dbReference>
<keyword evidence="2" id="KW-0547">Nucleotide-binding</keyword>
<dbReference type="Proteomes" id="UP000886523">
    <property type="component" value="Unassembled WGS sequence"/>
</dbReference>
<dbReference type="Pfam" id="PF03129">
    <property type="entry name" value="HGTP_anticodon"/>
    <property type="match status" value="1"/>
</dbReference>
<dbReference type="GO" id="GO:0070150">
    <property type="term" value="P:mitochondrial glycyl-tRNA aminoacylation"/>
    <property type="evidence" value="ECO:0007669"/>
    <property type="project" value="TreeGrafter"/>
</dbReference>
<sequence>MCFFKLQANIIAESCRHFIAEEHMLKVDTMIMTPAPVFKTSGHVTQFADWMVEDVKTGKVLLADHLIERIDNYTGIELGIRIRKYAILNPDTGNKKCHLRPETAQGHFLNFARLLDFSNGRLPFASVQVGRSFRNEISPRAGLIRVREFTMAEIKHFVGPEDKSHVHFSEVKDVKLCLLPKDVQSSGKTNVIEMTVGESVTKGLVDNETLGYFLRRVPLFLIKIGIDPRRLRFRQHMASEMAHGALCNHPAYDLTVHAKKTGATLVARVALPEPVFMEKEVPTFDKKALGKTFQKDSELVRAFVTDLPEEALVKIKNELVSASSSTIMIHGRDLTLVPEILTIERRTLKQSSRLSAIPDCYHVLIEAPEHSYWAREQDIQRGVLSLPAVCSKSVTAKFCRAGVFARVDDSSASIGKRYSRNDELGTPYGVTIDFASAFTLPNHFGWCSADVILRQADLGALRFREHDTTDQRIGKIDEAVTVTTDLVFSGQKRANVYPHMTACRRLIRLKLFVTQYIAS</sequence>
<dbReference type="SUPFAM" id="SSF52954">
    <property type="entry name" value="Class II aaRS ABD-related"/>
    <property type="match status" value="1"/>
</dbReference>
<dbReference type="GO" id="GO:0004820">
    <property type="term" value="F:glycine-tRNA ligase activity"/>
    <property type="evidence" value="ECO:0007669"/>
    <property type="project" value="TreeGrafter"/>
</dbReference>
<dbReference type="Gene3D" id="3.30.40.230">
    <property type="match status" value="1"/>
</dbReference>
<dbReference type="Gene3D" id="3.30.720.200">
    <property type="match status" value="1"/>
</dbReference>
<reference evidence="6" key="1">
    <citation type="journal article" date="2020" name="Nat. Commun.">
        <title>Large-scale genome sequencing of mycorrhizal fungi provides insights into the early evolution of symbiotic traits.</title>
        <authorList>
            <person name="Miyauchi S."/>
            <person name="Kiss E."/>
            <person name="Kuo A."/>
            <person name="Drula E."/>
            <person name="Kohler A."/>
            <person name="Sanchez-Garcia M."/>
            <person name="Morin E."/>
            <person name="Andreopoulos B."/>
            <person name="Barry K.W."/>
            <person name="Bonito G."/>
            <person name="Buee M."/>
            <person name="Carver A."/>
            <person name="Chen C."/>
            <person name="Cichocki N."/>
            <person name="Clum A."/>
            <person name="Culley D."/>
            <person name="Crous P.W."/>
            <person name="Fauchery L."/>
            <person name="Girlanda M."/>
            <person name="Hayes R.D."/>
            <person name="Keri Z."/>
            <person name="LaButti K."/>
            <person name="Lipzen A."/>
            <person name="Lombard V."/>
            <person name="Magnuson J."/>
            <person name="Maillard F."/>
            <person name="Murat C."/>
            <person name="Nolan M."/>
            <person name="Ohm R.A."/>
            <person name="Pangilinan J."/>
            <person name="Pereira M.F."/>
            <person name="Perotto S."/>
            <person name="Peter M."/>
            <person name="Pfister S."/>
            <person name="Riley R."/>
            <person name="Sitrit Y."/>
            <person name="Stielow J.B."/>
            <person name="Szollosi G."/>
            <person name="Zifcakova L."/>
            <person name="Stursova M."/>
            <person name="Spatafora J.W."/>
            <person name="Tedersoo L."/>
            <person name="Vaario L.M."/>
            <person name="Yamada A."/>
            <person name="Yan M."/>
            <person name="Wang P."/>
            <person name="Xu J."/>
            <person name="Bruns T."/>
            <person name="Baldrian P."/>
            <person name="Vilgalys R."/>
            <person name="Dunand C."/>
            <person name="Henrissat B."/>
            <person name="Grigoriev I.V."/>
            <person name="Hibbett D."/>
            <person name="Nagy L.G."/>
            <person name="Martin F.M."/>
        </authorList>
    </citation>
    <scope>NUCLEOTIDE SEQUENCE</scope>
    <source>
        <strain evidence="6">UP504</strain>
    </source>
</reference>
<protein>
    <recommendedName>
        <fullName evidence="5">Aminoacyl-transfer RNA synthetases class-II family profile domain-containing protein</fullName>
    </recommendedName>
</protein>
<keyword evidence="7" id="KW-1185">Reference proteome</keyword>
<name>A0A9P6DXJ5_9AGAM</name>
<evidence type="ECO:0000313" key="6">
    <source>
        <dbReference type="EMBL" id="KAF9513955.1"/>
    </source>
</evidence>
<comment type="caution">
    <text evidence="6">The sequence shown here is derived from an EMBL/GenBank/DDBJ whole genome shotgun (WGS) entry which is preliminary data.</text>
</comment>
<dbReference type="Pfam" id="PF00587">
    <property type="entry name" value="tRNA-synt_2b"/>
    <property type="match status" value="1"/>
</dbReference>
<evidence type="ECO:0000256" key="2">
    <source>
        <dbReference type="ARBA" id="ARBA00022741"/>
    </source>
</evidence>
<organism evidence="6 7">
    <name type="scientific">Hydnum rufescens UP504</name>
    <dbReference type="NCBI Taxonomy" id="1448309"/>
    <lineage>
        <taxon>Eukaryota</taxon>
        <taxon>Fungi</taxon>
        <taxon>Dikarya</taxon>
        <taxon>Basidiomycota</taxon>
        <taxon>Agaricomycotina</taxon>
        <taxon>Agaricomycetes</taxon>
        <taxon>Cantharellales</taxon>
        <taxon>Hydnaceae</taxon>
        <taxon>Hydnum</taxon>
    </lineage>
</organism>
<evidence type="ECO:0000313" key="7">
    <source>
        <dbReference type="Proteomes" id="UP000886523"/>
    </source>
</evidence>
<dbReference type="InterPro" id="IPR004154">
    <property type="entry name" value="Anticodon-bd"/>
</dbReference>
<proteinExistence type="predicted"/>
<keyword evidence="1" id="KW-0436">Ligase</keyword>